<evidence type="ECO:0000256" key="5">
    <source>
        <dbReference type="ARBA" id="ARBA00012109"/>
    </source>
</evidence>
<keyword evidence="12 15" id="KW-0503">Monooxygenase</keyword>
<dbReference type="SUPFAM" id="SSF48264">
    <property type="entry name" value="Cytochrome P450"/>
    <property type="match status" value="1"/>
</dbReference>
<protein>
    <recommendedName>
        <fullName evidence="5">unspecific monooxygenase</fullName>
        <ecNumber evidence="5">1.14.14.1</ecNumber>
    </recommendedName>
</protein>
<comment type="subcellular location">
    <subcellularLocation>
        <location evidence="3">Endoplasmic reticulum membrane</location>
        <topology evidence="3">Peripheral membrane protein</topology>
    </subcellularLocation>
    <subcellularLocation>
        <location evidence="2">Microsome membrane</location>
        <topology evidence="2">Peripheral membrane protein</topology>
    </subcellularLocation>
</comment>
<dbReference type="InterPro" id="IPR017972">
    <property type="entry name" value="Cyt_P450_CS"/>
</dbReference>
<dbReference type="InterPro" id="IPR002401">
    <property type="entry name" value="Cyt_P450_E_grp-I"/>
</dbReference>
<evidence type="ECO:0000256" key="4">
    <source>
        <dbReference type="ARBA" id="ARBA00010617"/>
    </source>
</evidence>
<keyword evidence="17" id="KW-1185">Reference proteome</keyword>
<dbReference type="PANTHER" id="PTHR24300:SF423">
    <property type="entry name" value="CYTOCHROME P450 2C18"/>
    <property type="match status" value="1"/>
</dbReference>
<dbReference type="Proteomes" id="UP000694399">
    <property type="component" value="Chromosome D3"/>
</dbReference>
<evidence type="ECO:0000256" key="8">
    <source>
        <dbReference type="ARBA" id="ARBA00022824"/>
    </source>
</evidence>
<reference evidence="16" key="3">
    <citation type="submission" date="2025-09" db="UniProtKB">
        <authorList>
            <consortium name="Ensembl"/>
        </authorList>
    </citation>
    <scope>IDENTIFICATION</scope>
</reference>
<dbReference type="GO" id="GO:0006805">
    <property type="term" value="P:xenobiotic metabolic process"/>
    <property type="evidence" value="ECO:0007669"/>
    <property type="project" value="TreeGrafter"/>
</dbReference>
<evidence type="ECO:0000256" key="3">
    <source>
        <dbReference type="ARBA" id="ARBA00004406"/>
    </source>
</evidence>
<evidence type="ECO:0000256" key="14">
    <source>
        <dbReference type="PIRSR" id="PIRSR602401-1"/>
    </source>
</evidence>
<dbReference type="EC" id="1.14.14.1" evidence="5"/>
<accession>A0A8C9D7V1</accession>
<feature type="binding site" description="axial binding residue" evidence="14">
    <location>
        <position position="169"/>
    </location>
    <ligand>
        <name>heme</name>
        <dbReference type="ChEBI" id="CHEBI:30413"/>
    </ligand>
    <ligandPart>
        <name>Fe</name>
        <dbReference type="ChEBI" id="CHEBI:18248"/>
    </ligandPart>
</feature>
<evidence type="ECO:0000256" key="6">
    <source>
        <dbReference type="ARBA" id="ARBA00022617"/>
    </source>
</evidence>
<dbReference type="GO" id="GO:0016712">
    <property type="term" value="F:oxidoreductase activity, acting on paired donors, with incorporation or reduction of molecular oxygen, reduced flavin or flavoprotein as one donor, and incorporation of one atom of oxygen"/>
    <property type="evidence" value="ECO:0007669"/>
    <property type="project" value="UniProtKB-EC"/>
</dbReference>
<dbReference type="PANTHER" id="PTHR24300">
    <property type="entry name" value="CYTOCHROME P450 508A4-RELATED"/>
    <property type="match status" value="1"/>
</dbReference>
<evidence type="ECO:0000256" key="11">
    <source>
        <dbReference type="ARBA" id="ARBA00023004"/>
    </source>
</evidence>
<evidence type="ECO:0000256" key="2">
    <source>
        <dbReference type="ARBA" id="ARBA00004174"/>
    </source>
</evidence>
<evidence type="ECO:0000256" key="7">
    <source>
        <dbReference type="ARBA" id="ARBA00022723"/>
    </source>
</evidence>
<dbReference type="InterPro" id="IPR001128">
    <property type="entry name" value="Cyt_P450"/>
</dbReference>
<dbReference type="OMA" id="HAVIHEC"/>
<dbReference type="GO" id="GO:0020037">
    <property type="term" value="F:heme binding"/>
    <property type="evidence" value="ECO:0007669"/>
    <property type="project" value="InterPro"/>
</dbReference>
<dbReference type="InterPro" id="IPR036396">
    <property type="entry name" value="Cyt_P450_sf"/>
</dbReference>
<dbReference type="Gene3D" id="1.10.630.10">
    <property type="entry name" value="Cytochrome P450"/>
    <property type="match status" value="1"/>
</dbReference>
<keyword evidence="11 14" id="KW-0408">Iron</keyword>
<evidence type="ECO:0000256" key="12">
    <source>
        <dbReference type="ARBA" id="ARBA00023033"/>
    </source>
</evidence>
<evidence type="ECO:0000256" key="10">
    <source>
        <dbReference type="ARBA" id="ARBA00023002"/>
    </source>
</evidence>
<dbReference type="FunFam" id="1.10.630.10:FF:000238">
    <property type="entry name" value="Cytochrome P450 2A6"/>
    <property type="match status" value="1"/>
</dbReference>
<organism evidence="16 17">
    <name type="scientific">Panthera leo</name>
    <name type="common">Lion</name>
    <dbReference type="NCBI Taxonomy" id="9689"/>
    <lineage>
        <taxon>Eukaryota</taxon>
        <taxon>Metazoa</taxon>
        <taxon>Chordata</taxon>
        <taxon>Craniata</taxon>
        <taxon>Vertebrata</taxon>
        <taxon>Euteleostomi</taxon>
        <taxon>Mammalia</taxon>
        <taxon>Eutheria</taxon>
        <taxon>Laurasiatheria</taxon>
        <taxon>Carnivora</taxon>
        <taxon>Feliformia</taxon>
        <taxon>Felidae</taxon>
        <taxon>Pantherinae</taxon>
        <taxon>Panthera</taxon>
    </lineage>
</organism>
<proteinExistence type="inferred from homology"/>
<keyword evidence="10 15" id="KW-0560">Oxidoreductase</keyword>
<dbReference type="PROSITE" id="PS00086">
    <property type="entry name" value="CYTOCHROME_P450"/>
    <property type="match status" value="1"/>
</dbReference>
<keyword evidence="8" id="KW-0256">Endoplasmic reticulum</keyword>
<comment type="similarity">
    <text evidence="4 15">Belongs to the cytochrome P450 family.</text>
</comment>
<dbReference type="GO" id="GO:0005506">
    <property type="term" value="F:iron ion binding"/>
    <property type="evidence" value="ECO:0007669"/>
    <property type="project" value="InterPro"/>
</dbReference>
<keyword evidence="9" id="KW-0492">Microsome</keyword>
<dbReference type="PRINTS" id="PR00463">
    <property type="entry name" value="EP450I"/>
</dbReference>
<dbReference type="Ensembl" id="ENSPLOT00000022840.1">
    <property type="protein sequence ID" value="ENSPLOP00000020658.1"/>
    <property type="gene ID" value="ENSPLOG00000015124.1"/>
</dbReference>
<keyword evidence="7 14" id="KW-0479">Metal-binding</keyword>
<evidence type="ECO:0000256" key="9">
    <source>
        <dbReference type="ARBA" id="ARBA00022848"/>
    </source>
</evidence>
<evidence type="ECO:0000313" key="16">
    <source>
        <dbReference type="Ensembl" id="ENSPLOP00000020658.1"/>
    </source>
</evidence>
<keyword evidence="13" id="KW-0472">Membrane</keyword>
<evidence type="ECO:0000256" key="13">
    <source>
        <dbReference type="ARBA" id="ARBA00023136"/>
    </source>
</evidence>
<dbReference type="GO" id="GO:0005789">
    <property type="term" value="C:endoplasmic reticulum membrane"/>
    <property type="evidence" value="ECO:0007669"/>
    <property type="project" value="UniProtKB-SubCell"/>
</dbReference>
<reference evidence="16" key="2">
    <citation type="submission" date="2025-08" db="UniProtKB">
        <authorList>
            <consortium name="Ensembl"/>
        </authorList>
    </citation>
    <scope>IDENTIFICATION</scope>
</reference>
<keyword evidence="6 14" id="KW-0349">Heme</keyword>
<dbReference type="GO" id="GO:0006082">
    <property type="term" value="P:organic acid metabolic process"/>
    <property type="evidence" value="ECO:0007669"/>
    <property type="project" value="TreeGrafter"/>
</dbReference>
<evidence type="ECO:0000313" key="17">
    <source>
        <dbReference type="Proteomes" id="UP000694399"/>
    </source>
</evidence>
<dbReference type="Pfam" id="PF00067">
    <property type="entry name" value="p450"/>
    <property type="match status" value="1"/>
</dbReference>
<evidence type="ECO:0000256" key="1">
    <source>
        <dbReference type="ARBA" id="ARBA00001971"/>
    </source>
</evidence>
<dbReference type="InterPro" id="IPR050182">
    <property type="entry name" value="Cytochrome_P450_fam2"/>
</dbReference>
<dbReference type="AlphaFoldDB" id="A0A8C9D7V1"/>
<dbReference type="PRINTS" id="PR00385">
    <property type="entry name" value="P450"/>
</dbReference>
<comment type="cofactor">
    <cofactor evidence="1 14">
        <name>heme</name>
        <dbReference type="ChEBI" id="CHEBI:30413"/>
    </cofactor>
</comment>
<name>A0A8C9D7V1_PANLE</name>
<dbReference type="GeneTree" id="ENSGT00940000154299"/>
<reference evidence="16" key="1">
    <citation type="journal article" date="2019" name="bioRxiv">
        <title>Long live the king: chromosome-level assembly of the lion (Panthera leo) using linked-read, Hi-C, and long read data.</title>
        <authorList>
            <person name="Armstrong E.E."/>
            <person name="Taylor R.W."/>
            <person name="Miller D.E."/>
            <person name="Kaelin C."/>
            <person name="Barsh G."/>
            <person name="Hadly E.A."/>
            <person name="Petrov D."/>
        </authorList>
    </citation>
    <scope>NUCLEOTIDE SEQUENCE [LARGE SCALE GENOMIC DNA]</scope>
</reference>
<sequence>MCQYYGNSLRCTSGHRADVYDDVGIPSKCSDNLSWHANVYAFFTFFISLICVLSAKIQEEIGHVIGRHRSPCMQDRSRMPYMNAVLHEIQRYIDLIPVNLPHAVTRDIKFRNYVIPKGTNVLISLTSVLRDDKEFPNPETFDPAHFLDDNGNFKKSDYFMVFSAGKRICVGESLARMELFLFLTSILQNFTLKPVVGIKDLDTTPVASGFGHIPPPYKICFVPL</sequence>
<evidence type="ECO:0000256" key="15">
    <source>
        <dbReference type="RuleBase" id="RU000461"/>
    </source>
</evidence>